<accession>A0A0V0RZU9</accession>
<dbReference type="Proteomes" id="UP000054630">
    <property type="component" value="Unassembled WGS sequence"/>
</dbReference>
<protein>
    <submittedName>
        <fullName evidence="1">Uncharacterized protein</fullName>
    </submittedName>
</protein>
<gene>
    <name evidence="1" type="ORF">T07_13022</name>
</gene>
<name>A0A0V0RZU9_9BILA</name>
<dbReference type="OrthoDB" id="10657218at2759"/>
<reference evidence="1 2" key="1">
    <citation type="submission" date="2015-01" db="EMBL/GenBank/DDBJ databases">
        <title>Evolution of Trichinella species and genotypes.</title>
        <authorList>
            <person name="Korhonen P.K."/>
            <person name="Edoardo P."/>
            <person name="Giuseppe L.R."/>
            <person name="Gasser R.B."/>
        </authorList>
    </citation>
    <scope>NUCLEOTIDE SEQUENCE [LARGE SCALE GENOMIC DNA]</scope>
    <source>
        <strain evidence="1">ISS37</strain>
    </source>
</reference>
<dbReference type="AlphaFoldDB" id="A0A0V0RZU9"/>
<organism evidence="1 2">
    <name type="scientific">Trichinella nelsoni</name>
    <dbReference type="NCBI Taxonomy" id="6336"/>
    <lineage>
        <taxon>Eukaryota</taxon>
        <taxon>Metazoa</taxon>
        <taxon>Ecdysozoa</taxon>
        <taxon>Nematoda</taxon>
        <taxon>Enoplea</taxon>
        <taxon>Dorylaimia</taxon>
        <taxon>Trichinellida</taxon>
        <taxon>Trichinellidae</taxon>
        <taxon>Trichinella</taxon>
    </lineage>
</organism>
<keyword evidence="2" id="KW-1185">Reference proteome</keyword>
<evidence type="ECO:0000313" key="1">
    <source>
        <dbReference type="EMBL" id="KRX19969.1"/>
    </source>
</evidence>
<sequence>MSSFKPMLKVTYGQTEGQQLESKRTVPGIVENCIGCEFRRVDFQGQRFIVPWMAQQCCVHYCLLCLFLRFDSVFWQSKTFFFPQADINLYNVTRGGANPALGAKQNQQALVALFYDSLQSRPCSVCQEQCNAFDQPLS</sequence>
<evidence type="ECO:0000313" key="2">
    <source>
        <dbReference type="Proteomes" id="UP000054630"/>
    </source>
</evidence>
<comment type="caution">
    <text evidence="1">The sequence shown here is derived from an EMBL/GenBank/DDBJ whole genome shotgun (WGS) entry which is preliminary data.</text>
</comment>
<proteinExistence type="predicted"/>
<dbReference type="EMBL" id="JYDL01000053">
    <property type="protein sequence ID" value="KRX19969.1"/>
    <property type="molecule type" value="Genomic_DNA"/>
</dbReference>